<comment type="caution">
    <text evidence="2">The sequence shown here is derived from an EMBL/GenBank/DDBJ whole genome shotgun (WGS) entry which is preliminary data.</text>
</comment>
<organism evidence="2">
    <name type="scientific">marine sediment metagenome</name>
    <dbReference type="NCBI Taxonomy" id="412755"/>
    <lineage>
        <taxon>unclassified sequences</taxon>
        <taxon>metagenomes</taxon>
        <taxon>ecological metagenomes</taxon>
    </lineage>
</organism>
<evidence type="ECO:0000256" key="1">
    <source>
        <dbReference type="SAM" id="Phobius"/>
    </source>
</evidence>
<dbReference type="AlphaFoldDB" id="A0A0F9MCN4"/>
<evidence type="ECO:0008006" key="3">
    <source>
        <dbReference type="Google" id="ProtNLM"/>
    </source>
</evidence>
<keyword evidence="1" id="KW-1133">Transmembrane helix</keyword>
<dbReference type="EMBL" id="LAZR01005790">
    <property type="protein sequence ID" value="KKM97101.1"/>
    <property type="molecule type" value="Genomic_DNA"/>
</dbReference>
<protein>
    <recommendedName>
        <fullName evidence="3">Lytic murein transglycosylase</fullName>
    </recommendedName>
</protein>
<gene>
    <name evidence="2" type="ORF">LCGC14_1171450</name>
</gene>
<feature type="transmembrane region" description="Helical" evidence="1">
    <location>
        <begin position="7"/>
        <end position="25"/>
    </location>
</feature>
<evidence type="ECO:0000313" key="2">
    <source>
        <dbReference type="EMBL" id="KKM97101.1"/>
    </source>
</evidence>
<name>A0A0F9MCN4_9ZZZZ</name>
<proteinExistence type="predicted"/>
<reference evidence="2" key="1">
    <citation type="journal article" date="2015" name="Nature">
        <title>Complex archaea that bridge the gap between prokaryotes and eukaryotes.</title>
        <authorList>
            <person name="Spang A."/>
            <person name="Saw J.H."/>
            <person name="Jorgensen S.L."/>
            <person name="Zaremba-Niedzwiedzka K."/>
            <person name="Martijn J."/>
            <person name="Lind A.E."/>
            <person name="van Eijk R."/>
            <person name="Schleper C."/>
            <person name="Guy L."/>
            <person name="Ettema T.J."/>
        </authorList>
    </citation>
    <scope>NUCLEOTIDE SEQUENCE</scope>
</reference>
<accession>A0A0F9MCN4</accession>
<sequence length="210" mass="23485">MMRTIRNIVIGMILFVMGLLAIMFIPSPQPQAAKPWEIELMSDGNIQVFGIHLGTTDYKTAQKKLGAFGETALFSDPDDKLSVEAFFDSTNLSGLSAKMVMTLAVSQSELQEMMTQTRNAKLQPSGAHQHEISESDREKLLDLPVASITYIPSLRLDKAMLKERFGEPDSIETIAVTEANSQIENWLYRDIHLIVQFNGEAKPILIYHSI</sequence>
<keyword evidence="1" id="KW-0472">Membrane</keyword>
<keyword evidence="1" id="KW-0812">Transmembrane</keyword>